<dbReference type="EMBL" id="CP016033">
    <property type="protein sequence ID" value="ANK12124.1"/>
    <property type="molecule type" value="Genomic_DNA"/>
</dbReference>
<organism evidence="1 2">
    <name type="scientific">Erythrobacter neustonensis</name>
    <dbReference type="NCBI Taxonomy" id="1112"/>
    <lineage>
        <taxon>Bacteria</taxon>
        <taxon>Pseudomonadati</taxon>
        <taxon>Pseudomonadota</taxon>
        <taxon>Alphaproteobacteria</taxon>
        <taxon>Sphingomonadales</taxon>
        <taxon>Erythrobacteraceae</taxon>
        <taxon>Erythrobacter/Porphyrobacter group</taxon>
        <taxon>Erythrobacter</taxon>
    </lineage>
</organism>
<dbReference type="Proteomes" id="UP000078263">
    <property type="component" value="Chromosome"/>
</dbReference>
<gene>
    <name evidence="1" type="ORF">A9D12_03300</name>
</gene>
<dbReference type="STRING" id="1112.A9D12_03300"/>
<sequence length="130" mass="15069">MIRALLCFIDTELVRPKTNKTSSVLIDFSFDCRGCPIKKGALNRKDLRLPALRYVINDDMKAWVGGRCLGQIISPWRWSCKRERRLQQNDRLPHPLDRRLRPRIAQVDDLESSTLIARVLVEPLDTAEDI</sequence>
<accession>A0A192D2Z0</accession>
<keyword evidence="2" id="KW-1185">Reference proteome</keyword>
<evidence type="ECO:0000313" key="1">
    <source>
        <dbReference type="EMBL" id="ANK12124.1"/>
    </source>
</evidence>
<name>A0A192D2Z0_9SPHN</name>
<evidence type="ECO:0000313" key="2">
    <source>
        <dbReference type="Proteomes" id="UP000078263"/>
    </source>
</evidence>
<dbReference type="KEGG" id="pns:A9D12_03300"/>
<proteinExistence type="predicted"/>
<protein>
    <submittedName>
        <fullName evidence="1">Uncharacterized protein</fullName>
    </submittedName>
</protein>
<reference evidence="1 2" key="1">
    <citation type="submission" date="2016-05" db="EMBL/GenBank/DDBJ databases">
        <title>Compelete Genome Sequence of Bacteriochlorophyll-Synthesizing Bacterium Porphyrobacter neustonensis DSM 9434.</title>
        <authorList>
            <person name="Shi X.-L."/>
            <person name="Wu Y.-H."/>
            <person name="Cheng H."/>
            <person name="Xu L."/>
            <person name="Zhang X.-Q."/>
            <person name="Wang C.-S."/>
            <person name="Xu X.-W."/>
        </authorList>
    </citation>
    <scope>NUCLEOTIDE SEQUENCE [LARGE SCALE GENOMIC DNA]</scope>
    <source>
        <strain evidence="1 2">DSM 9434</strain>
    </source>
</reference>
<dbReference type="AlphaFoldDB" id="A0A192D2Z0"/>